<dbReference type="InterPro" id="IPR018484">
    <property type="entry name" value="FGGY_N"/>
</dbReference>
<keyword evidence="7" id="KW-1185">Reference proteome</keyword>
<evidence type="ECO:0000259" key="5">
    <source>
        <dbReference type="Pfam" id="PF02782"/>
    </source>
</evidence>
<evidence type="ECO:0000256" key="3">
    <source>
        <dbReference type="ARBA" id="ARBA00022777"/>
    </source>
</evidence>
<dbReference type="PANTHER" id="PTHR43095:SF5">
    <property type="entry name" value="XYLULOSE KINASE"/>
    <property type="match status" value="1"/>
</dbReference>
<dbReference type="EMBL" id="JAAKZG010000004">
    <property type="protein sequence ID" value="NGN41910.1"/>
    <property type="molecule type" value="Genomic_DNA"/>
</dbReference>
<name>A0A7C9VD03_9HYPH</name>
<feature type="domain" description="Carbohydrate kinase FGGY C-terminal" evidence="5">
    <location>
        <begin position="343"/>
        <end position="412"/>
    </location>
</feature>
<dbReference type="InterPro" id="IPR018485">
    <property type="entry name" value="FGGY_C"/>
</dbReference>
<proteinExistence type="inferred from homology"/>
<keyword evidence="2" id="KW-0808">Transferase</keyword>
<evidence type="ECO:0000313" key="6">
    <source>
        <dbReference type="EMBL" id="NGN41910.1"/>
    </source>
</evidence>
<dbReference type="AlphaFoldDB" id="A0A7C9VD03"/>
<evidence type="ECO:0000259" key="4">
    <source>
        <dbReference type="Pfam" id="PF00370"/>
    </source>
</evidence>
<gene>
    <name evidence="6" type="ORF">G6N74_12595</name>
</gene>
<evidence type="ECO:0008006" key="8">
    <source>
        <dbReference type="Google" id="ProtNLM"/>
    </source>
</evidence>
<dbReference type="GO" id="GO:0005975">
    <property type="term" value="P:carbohydrate metabolic process"/>
    <property type="evidence" value="ECO:0007669"/>
    <property type="project" value="InterPro"/>
</dbReference>
<dbReference type="Pfam" id="PF00370">
    <property type="entry name" value="FGGY_N"/>
    <property type="match status" value="1"/>
</dbReference>
<evidence type="ECO:0000256" key="2">
    <source>
        <dbReference type="ARBA" id="ARBA00022679"/>
    </source>
</evidence>
<organism evidence="6 7">
    <name type="scientific">Mesorhizobium zhangyense</name>
    <dbReference type="NCBI Taxonomy" id="1776730"/>
    <lineage>
        <taxon>Bacteria</taxon>
        <taxon>Pseudomonadati</taxon>
        <taxon>Pseudomonadota</taxon>
        <taxon>Alphaproteobacteria</taxon>
        <taxon>Hyphomicrobiales</taxon>
        <taxon>Phyllobacteriaceae</taxon>
        <taxon>Mesorhizobium</taxon>
    </lineage>
</organism>
<dbReference type="InterPro" id="IPR043129">
    <property type="entry name" value="ATPase_NBD"/>
</dbReference>
<accession>A0A7C9VD03</accession>
<reference evidence="6 7" key="1">
    <citation type="submission" date="2020-02" db="EMBL/GenBank/DDBJ databases">
        <title>Genome sequence of the type strain CGMCC 1.15528 of Mesorhizobium zhangyense.</title>
        <authorList>
            <person name="Gao J."/>
            <person name="Sun J."/>
        </authorList>
    </citation>
    <scope>NUCLEOTIDE SEQUENCE [LARGE SCALE GENOMIC DNA]</scope>
    <source>
        <strain evidence="6 7">CGMCC 1.15528</strain>
    </source>
</reference>
<comment type="similarity">
    <text evidence="1">Belongs to the FGGY kinase family.</text>
</comment>
<dbReference type="InterPro" id="IPR000577">
    <property type="entry name" value="Carb_kinase_FGGY"/>
</dbReference>
<dbReference type="Proteomes" id="UP000481252">
    <property type="component" value="Unassembled WGS sequence"/>
</dbReference>
<dbReference type="Pfam" id="PF02782">
    <property type="entry name" value="FGGY_C"/>
    <property type="match status" value="1"/>
</dbReference>
<keyword evidence="3" id="KW-0418">Kinase</keyword>
<comment type="caution">
    <text evidence="6">The sequence shown here is derived from an EMBL/GenBank/DDBJ whole genome shotgun (WGS) entry which is preliminary data.</text>
</comment>
<sequence>MGDLFCGIDIGTTNLKVALVDGAEGRTLWLDTVATPRASDGIGPVTDAPALLRHIEEMIMRGWRAVGRGQPIAAIACAGIGEDGIGLDASLAPTGHAIPWFDFRAEAEAAELRAGNMHGEEAGIDIDPTRTAAKWLWLRRHRPTELDRATVWVAITDYPAVAWTGEPFMSETLAVRTACYSLETRAFIPDLLAAAGAPALPPVLAAGAVVGTVRHGALRGSGAADADTLVIAGGHDHPIAAAVILAKDQSRRVDSLGTANLIYAEAPAGRLQDRSPLLAFGTPVRGGKGLACLGVFEFSMAVENFGIDRNALAKTLTLPSLPSGPSKSIPVPAKGESQHIGERAALEACSFYGRAMLEAAAQAGAVDGPLFATGGWARSRALVQLRASVFGEAVHTVDEQELTAFGAALLASEGAGGSFAPHMTMLGRVVEPVEEWTRIYNDIYGEWRQQLDRCCAEETRLPGS</sequence>
<dbReference type="CDD" id="cd07773">
    <property type="entry name" value="ASKHA_NBD_FGGY_FK"/>
    <property type="match status" value="1"/>
</dbReference>
<dbReference type="SUPFAM" id="SSF53067">
    <property type="entry name" value="Actin-like ATPase domain"/>
    <property type="match status" value="2"/>
</dbReference>
<dbReference type="InterPro" id="IPR050406">
    <property type="entry name" value="FGGY_Carb_Kinase"/>
</dbReference>
<dbReference type="GO" id="GO:0016301">
    <property type="term" value="F:kinase activity"/>
    <property type="evidence" value="ECO:0007669"/>
    <property type="project" value="UniProtKB-KW"/>
</dbReference>
<dbReference type="PIRSF" id="PIRSF000538">
    <property type="entry name" value="GlpK"/>
    <property type="match status" value="1"/>
</dbReference>
<evidence type="ECO:0000256" key="1">
    <source>
        <dbReference type="ARBA" id="ARBA00009156"/>
    </source>
</evidence>
<dbReference type="Gene3D" id="3.30.420.40">
    <property type="match status" value="2"/>
</dbReference>
<evidence type="ECO:0000313" key="7">
    <source>
        <dbReference type="Proteomes" id="UP000481252"/>
    </source>
</evidence>
<protein>
    <recommendedName>
        <fullName evidence="8">Carbohydrate kinase</fullName>
    </recommendedName>
</protein>
<feature type="domain" description="Carbohydrate kinase FGGY N-terminal" evidence="4">
    <location>
        <begin position="6"/>
        <end position="241"/>
    </location>
</feature>
<dbReference type="PANTHER" id="PTHR43095">
    <property type="entry name" value="SUGAR KINASE"/>
    <property type="match status" value="1"/>
</dbReference>
<dbReference type="RefSeq" id="WP_165117762.1">
    <property type="nucleotide sequence ID" value="NZ_JAAKZG010000004.1"/>
</dbReference>